<evidence type="ECO:0000256" key="4">
    <source>
        <dbReference type="SAM" id="SignalP"/>
    </source>
</evidence>
<evidence type="ECO:0000256" key="2">
    <source>
        <dbReference type="ARBA" id="ARBA00022679"/>
    </source>
</evidence>
<feature type="signal peptide" evidence="4">
    <location>
        <begin position="1"/>
        <end position="17"/>
    </location>
</feature>
<dbReference type="PANTHER" id="PTHR12303:SF6">
    <property type="entry name" value="CARNOSINE N-METHYLTRANSFERASE"/>
    <property type="match status" value="1"/>
</dbReference>
<keyword evidence="2" id="KW-0808">Transferase</keyword>
<dbReference type="InterPro" id="IPR012901">
    <property type="entry name" value="CARME"/>
</dbReference>
<feature type="chain" id="PRO_5044896712" evidence="4">
    <location>
        <begin position="18"/>
        <end position="467"/>
    </location>
</feature>
<dbReference type="Proteomes" id="UP001530400">
    <property type="component" value="Unassembled WGS sequence"/>
</dbReference>
<dbReference type="Pfam" id="PF07942">
    <property type="entry name" value="CARME"/>
    <property type="match status" value="1"/>
</dbReference>
<evidence type="ECO:0000256" key="1">
    <source>
        <dbReference type="ARBA" id="ARBA00022603"/>
    </source>
</evidence>
<gene>
    <name evidence="5" type="ORF">ACHAWO_003750</name>
</gene>
<protein>
    <submittedName>
        <fullName evidence="5">Uncharacterized protein</fullName>
    </submittedName>
</protein>
<name>A0ABD3NHW2_9STRA</name>
<dbReference type="GO" id="GO:0032259">
    <property type="term" value="P:methylation"/>
    <property type="evidence" value="ECO:0007669"/>
    <property type="project" value="UniProtKB-KW"/>
</dbReference>
<evidence type="ECO:0000256" key="3">
    <source>
        <dbReference type="ARBA" id="ARBA00022691"/>
    </source>
</evidence>
<keyword evidence="1" id="KW-0489">Methyltransferase</keyword>
<dbReference type="EMBL" id="JALLPJ020001149">
    <property type="protein sequence ID" value="KAL3775570.1"/>
    <property type="molecule type" value="Genomic_DNA"/>
</dbReference>
<evidence type="ECO:0000313" key="5">
    <source>
        <dbReference type="EMBL" id="KAL3775570.1"/>
    </source>
</evidence>
<keyword evidence="4" id="KW-0732">Signal</keyword>
<dbReference type="PANTHER" id="PTHR12303">
    <property type="entry name" value="CARNOSINE N-METHYLTRANSFERASE"/>
    <property type="match status" value="1"/>
</dbReference>
<sequence>MTKGLLHLSLLLVSAYSFSPLVASVAKPKNNDAPQQHIEQIVREKLERIALGYDNSIDSTTKTIDMEIELSEKTERCLLQSTGVNERWMLLSEKTRIKRESVRDCLAANNMVVQRLLMGWETTDQTKNSPLFQRIDFIPTNKDEDCSLMGNGGVTDVQMKETEGYDTAQQVITHTARDWTSASSSCRDATNGWIINAIVRHCTGMDELRVLVPGSGLCRLAYDISTCEHLGNSGTDVIVEANDSSVTMAFAAKSVLELVHEQAVAKIFPFVSDPQRNEIYSAKRFEMQVFPDENALAAYRNFYSIKKACPDLTYTVGDFSSTYSHESKRGIYNVVATSFFIDTATNIYEYIFIMKHLLQNDKSSIWVNCGPVQWHPCAMLRPTVDELKDILQACGFQLITWEIADEAVAYRHPDDFAPSNARYTREEGYRPLRFVACLNDFDTADDLQERIEYVDYLNEIANGKVKE</sequence>
<keyword evidence="3" id="KW-0949">S-adenosyl-L-methionine</keyword>
<dbReference type="SMART" id="SM01296">
    <property type="entry name" value="N2227"/>
    <property type="match status" value="1"/>
</dbReference>
<comment type="caution">
    <text evidence="5">The sequence shown here is derived from an EMBL/GenBank/DDBJ whole genome shotgun (WGS) entry which is preliminary data.</text>
</comment>
<organism evidence="5 6">
    <name type="scientific">Cyclotella atomus</name>
    <dbReference type="NCBI Taxonomy" id="382360"/>
    <lineage>
        <taxon>Eukaryota</taxon>
        <taxon>Sar</taxon>
        <taxon>Stramenopiles</taxon>
        <taxon>Ochrophyta</taxon>
        <taxon>Bacillariophyta</taxon>
        <taxon>Coscinodiscophyceae</taxon>
        <taxon>Thalassiosirophycidae</taxon>
        <taxon>Stephanodiscales</taxon>
        <taxon>Stephanodiscaceae</taxon>
        <taxon>Cyclotella</taxon>
    </lineage>
</organism>
<dbReference type="AlphaFoldDB" id="A0ABD3NHW2"/>
<accession>A0ABD3NHW2</accession>
<reference evidence="5 6" key="1">
    <citation type="submission" date="2024-10" db="EMBL/GenBank/DDBJ databases">
        <title>Updated reference genomes for cyclostephanoid diatoms.</title>
        <authorList>
            <person name="Roberts W.R."/>
            <person name="Alverson A.J."/>
        </authorList>
    </citation>
    <scope>NUCLEOTIDE SEQUENCE [LARGE SCALE GENOMIC DNA]</scope>
    <source>
        <strain evidence="5 6">AJA010-31</strain>
    </source>
</reference>
<keyword evidence="6" id="KW-1185">Reference proteome</keyword>
<evidence type="ECO:0000313" key="6">
    <source>
        <dbReference type="Proteomes" id="UP001530400"/>
    </source>
</evidence>
<dbReference type="GO" id="GO:0008168">
    <property type="term" value="F:methyltransferase activity"/>
    <property type="evidence" value="ECO:0007669"/>
    <property type="project" value="UniProtKB-KW"/>
</dbReference>
<proteinExistence type="predicted"/>